<dbReference type="InterPro" id="IPR036689">
    <property type="entry name" value="ESAT-6-like_sf"/>
</dbReference>
<dbReference type="RefSeq" id="WP_132591422.1">
    <property type="nucleotide sequence ID" value="NZ_SMKO01000003.1"/>
</dbReference>
<proteinExistence type="predicted"/>
<protein>
    <recommendedName>
        <fullName evidence="2">Outer membrane channel protein CpnT-like N-terminal domain-containing protein</fullName>
    </recommendedName>
</protein>
<keyword evidence="4" id="KW-1185">Reference proteome</keyword>
<name>A0A4R4W915_9ACTN</name>
<sequence length="512" mass="55119">MTSDDYLQVSTAISRLKQAVGFLATVSNPVTMIGEVISTINTLTSIFRDVPGDPDGIDDLGKAFRRMAIAIDTAATDLDHTKVSVPSVWKGEAATEALAALKATDELLQQAAPAMRKADTLLTEYADEVRSLKRRLGQHRQDLLDAAGELNSAHDIVRNMWNAVWPFDGDGGIVDDIGRAIGAINGAIKVFEDLQTAGEALKRGLRDVQGKARAGAVRSPHIDAFDAVLLAAAGIDGTAQEENGILTTAQLARAAEKMEALSDEDRARLQRLLDDAGSEAERAYLMKALAAGHSVDDISTFASVIRGKSESWLREHLSLVYPGGSGTVLVNSVELEQQNQTTCGSTSIMVARAMNDPLYALSLTTDDKGNPLSAAELRERLTDEQNRIHDSTNTVWPQSLGTSPWGLTDEMNEHADSFGTRYDWRIVDDTDAGSVNRALDDAVGAVDAGHTVPVLIGDRYPAHYVLLVGHEGDNLVFYNPSGEMARISEDDFRNGNVSALGYDHVQGVVTPR</sequence>
<dbReference type="SUPFAM" id="SSF140453">
    <property type="entry name" value="EsxAB dimer-like"/>
    <property type="match status" value="1"/>
</dbReference>
<feature type="domain" description="Outer membrane channel protein CpnT-like N-terminal" evidence="2">
    <location>
        <begin position="51"/>
        <end position="133"/>
    </location>
</feature>
<feature type="coiled-coil region" evidence="1">
    <location>
        <begin position="115"/>
        <end position="142"/>
    </location>
</feature>
<accession>A0A4R4W915</accession>
<gene>
    <name evidence="3" type="ORF">E1292_02175</name>
</gene>
<evidence type="ECO:0000259" key="2">
    <source>
        <dbReference type="Pfam" id="PF25547"/>
    </source>
</evidence>
<evidence type="ECO:0000313" key="4">
    <source>
        <dbReference type="Proteomes" id="UP000295258"/>
    </source>
</evidence>
<dbReference type="Proteomes" id="UP000295258">
    <property type="component" value="Unassembled WGS sequence"/>
</dbReference>
<comment type="caution">
    <text evidence="3">The sequence shown here is derived from an EMBL/GenBank/DDBJ whole genome shotgun (WGS) entry which is preliminary data.</text>
</comment>
<evidence type="ECO:0000256" key="1">
    <source>
        <dbReference type="SAM" id="Coils"/>
    </source>
</evidence>
<keyword evidence="1" id="KW-0175">Coiled coil</keyword>
<reference evidence="3 4" key="1">
    <citation type="submission" date="2019-03" db="EMBL/GenBank/DDBJ databases">
        <title>Draft genome sequences of novel Actinobacteria.</title>
        <authorList>
            <person name="Sahin N."/>
            <person name="Ay H."/>
            <person name="Saygin H."/>
        </authorList>
    </citation>
    <scope>NUCLEOTIDE SEQUENCE [LARGE SCALE GENOMIC DNA]</scope>
    <source>
        <strain evidence="3 4">KC310</strain>
    </source>
</reference>
<dbReference type="EMBL" id="SMKO01000003">
    <property type="protein sequence ID" value="TDD12264.1"/>
    <property type="molecule type" value="Genomic_DNA"/>
</dbReference>
<dbReference type="AlphaFoldDB" id="A0A4R4W915"/>
<dbReference type="InterPro" id="IPR057746">
    <property type="entry name" value="CpnT-like_N"/>
</dbReference>
<evidence type="ECO:0000313" key="3">
    <source>
        <dbReference type="EMBL" id="TDD12264.1"/>
    </source>
</evidence>
<dbReference type="Gene3D" id="1.10.287.1060">
    <property type="entry name" value="ESAT-6-like"/>
    <property type="match status" value="1"/>
</dbReference>
<dbReference type="Pfam" id="PF25547">
    <property type="entry name" value="WXG100_2"/>
    <property type="match status" value="1"/>
</dbReference>
<organism evidence="3 4">
    <name type="scientific">Nonomuraea deserti</name>
    <dbReference type="NCBI Taxonomy" id="1848322"/>
    <lineage>
        <taxon>Bacteria</taxon>
        <taxon>Bacillati</taxon>
        <taxon>Actinomycetota</taxon>
        <taxon>Actinomycetes</taxon>
        <taxon>Streptosporangiales</taxon>
        <taxon>Streptosporangiaceae</taxon>
        <taxon>Nonomuraea</taxon>
    </lineage>
</organism>